<dbReference type="InterPro" id="IPR036390">
    <property type="entry name" value="WH_DNA-bd_sf"/>
</dbReference>
<name>A0A8H5M3P7_9AGAR</name>
<proteinExistence type="predicted"/>
<evidence type="ECO:0000313" key="7">
    <source>
        <dbReference type="Proteomes" id="UP000565441"/>
    </source>
</evidence>
<dbReference type="Proteomes" id="UP000565441">
    <property type="component" value="Unassembled WGS sequence"/>
</dbReference>
<accession>A0A8H5M3P7</accession>
<evidence type="ECO:0000256" key="2">
    <source>
        <dbReference type="ARBA" id="ARBA00022679"/>
    </source>
</evidence>
<evidence type="ECO:0000256" key="1">
    <source>
        <dbReference type="ARBA" id="ARBA00022603"/>
    </source>
</evidence>
<gene>
    <name evidence="6" type="ORF">D9615_006248</name>
</gene>
<dbReference type="AlphaFoldDB" id="A0A8H5M3P7"/>
<dbReference type="EMBL" id="JAACJP010000014">
    <property type="protein sequence ID" value="KAF5380105.1"/>
    <property type="molecule type" value="Genomic_DNA"/>
</dbReference>
<dbReference type="PROSITE" id="PS51683">
    <property type="entry name" value="SAM_OMT_II"/>
    <property type="match status" value="1"/>
</dbReference>
<dbReference type="Gene3D" id="1.10.10.10">
    <property type="entry name" value="Winged helix-like DNA-binding domain superfamily/Winged helix DNA-binding domain"/>
    <property type="match status" value="1"/>
</dbReference>
<dbReference type="GO" id="GO:0046983">
    <property type="term" value="F:protein dimerization activity"/>
    <property type="evidence" value="ECO:0007669"/>
    <property type="project" value="InterPro"/>
</dbReference>
<keyword evidence="3" id="KW-0949">S-adenosyl-L-methionine</keyword>
<dbReference type="Gene3D" id="3.40.50.150">
    <property type="entry name" value="Vaccinia Virus protein VP39"/>
    <property type="match status" value="1"/>
</dbReference>
<dbReference type="SUPFAM" id="SSF46785">
    <property type="entry name" value="Winged helix' DNA-binding domain"/>
    <property type="match status" value="1"/>
</dbReference>
<dbReference type="InterPro" id="IPR016461">
    <property type="entry name" value="COMT-like"/>
</dbReference>
<dbReference type="SUPFAM" id="SSF53335">
    <property type="entry name" value="S-adenosyl-L-methionine-dependent methyltransferases"/>
    <property type="match status" value="1"/>
</dbReference>
<keyword evidence="2" id="KW-0808">Transferase</keyword>
<feature type="domain" description="O-methyltransferase C-terminal" evidence="4">
    <location>
        <begin position="209"/>
        <end position="389"/>
    </location>
</feature>
<reference evidence="6 7" key="1">
    <citation type="journal article" date="2020" name="ISME J.">
        <title>Uncovering the hidden diversity of litter-decomposition mechanisms in mushroom-forming fungi.</title>
        <authorList>
            <person name="Floudas D."/>
            <person name="Bentzer J."/>
            <person name="Ahren D."/>
            <person name="Johansson T."/>
            <person name="Persson P."/>
            <person name="Tunlid A."/>
        </authorList>
    </citation>
    <scope>NUCLEOTIDE SEQUENCE [LARGE SCALE GENOMIC DNA]</scope>
    <source>
        <strain evidence="6 7">CBS 661.87</strain>
    </source>
</reference>
<dbReference type="GO" id="GO:0008171">
    <property type="term" value="F:O-methyltransferase activity"/>
    <property type="evidence" value="ECO:0007669"/>
    <property type="project" value="InterPro"/>
</dbReference>
<dbReference type="Pfam" id="PF00891">
    <property type="entry name" value="Methyltransf_2"/>
    <property type="match status" value="1"/>
</dbReference>
<dbReference type="PANTHER" id="PTHR43712:SF2">
    <property type="entry name" value="O-METHYLTRANSFERASE CICE"/>
    <property type="match status" value="1"/>
</dbReference>
<dbReference type="Pfam" id="PF08100">
    <property type="entry name" value="Dimerisation"/>
    <property type="match status" value="1"/>
</dbReference>
<sequence>MSADIQQLADLISSSVATLLQACRDNKTPFPDANAPVCPQSEAFRADQVAADATNAIAAAAIQLAERVLPPHMALMNIVSGHFKNAALRTALESNVTEILREAGPQGLHVNEIAKICNLDAFKLGRLLRMLALNQCYREVTPDVFANTRISSVLDTGKSVAELFAKAEDKHEGTPGLVALLEHLTGDSAKMTSQLLENLKDPKTARSDEPIHTPFNRAFNVDTPFYVWFETPEQSYRRRRFAIAMHGIAQMQPPDILGDVLDWKALPKGAVVVDVGGGIGTASVALARKNEHLKFIVQDFPGVCEEAKAHWSKEFPEVIDTGRITFMPHNFLTPQPVAKPSVFILKQILHNWADPYSTKILKALRAAAAPGTKLIVLDTIVAYACHDPTIDSELGVGYKEAPAPLLPNYGAANVMPYVLDMAMMILFNSTERTIVHMDTLLKSTGWKIVGTKRHDPPSNFYEPLIAVPMN</sequence>
<dbReference type="InterPro" id="IPR036388">
    <property type="entry name" value="WH-like_DNA-bd_sf"/>
</dbReference>
<dbReference type="OrthoDB" id="2410195at2759"/>
<evidence type="ECO:0008006" key="8">
    <source>
        <dbReference type="Google" id="ProtNLM"/>
    </source>
</evidence>
<dbReference type="InterPro" id="IPR001077">
    <property type="entry name" value="COMT_C"/>
</dbReference>
<protein>
    <recommendedName>
        <fullName evidence="8">S-adenosyl-L-methionine-dependent methyltransferase</fullName>
    </recommendedName>
</protein>
<dbReference type="PANTHER" id="PTHR43712">
    <property type="entry name" value="PUTATIVE (AFU_ORTHOLOGUE AFUA_4G14580)-RELATED"/>
    <property type="match status" value="1"/>
</dbReference>
<keyword evidence="7" id="KW-1185">Reference proteome</keyword>
<dbReference type="GO" id="GO:0032259">
    <property type="term" value="P:methylation"/>
    <property type="evidence" value="ECO:0007669"/>
    <property type="project" value="UniProtKB-KW"/>
</dbReference>
<feature type="domain" description="O-methyltransferase dimerisation" evidence="5">
    <location>
        <begin position="76"/>
        <end position="154"/>
    </location>
</feature>
<organism evidence="6 7">
    <name type="scientific">Tricholomella constricta</name>
    <dbReference type="NCBI Taxonomy" id="117010"/>
    <lineage>
        <taxon>Eukaryota</taxon>
        <taxon>Fungi</taxon>
        <taxon>Dikarya</taxon>
        <taxon>Basidiomycota</taxon>
        <taxon>Agaricomycotina</taxon>
        <taxon>Agaricomycetes</taxon>
        <taxon>Agaricomycetidae</taxon>
        <taxon>Agaricales</taxon>
        <taxon>Tricholomatineae</taxon>
        <taxon>Lyophyllaceae</taxon>
        <taxon>Tricholomella</taxon>
    </lineage>
</organism>
<dbReference type="InterPro" id="IPR029063">
    <property type="entry name" value="SAM-dependent_MTases_sf"/>
</dbReference>
<evidence type="ECO:0000259" key="4">
    <source>
        <dbReference type="Pfam" id="PF00891"/>
    </source>
</evidence>
<evidence type="ECO:0000256" key="3">
    <source>
        <dbReference type="ARBA" id="ARBA00022691"/>
    </source>
</evidence>
<dbReference type="InterPro" id="IPR012967">
    <property type="entry name" value="COMT_dimerisation"/>
</dbReference>
<evidence type="ECO:0000313" key="6">
    <source>
        <dbReference type="EMBL" id="KAF5380105.1"/>
    </source>
</evidence>
<keyword evidence="1" id="KW-0489">Methyltransferase</keyword>
<comment type="caution">
    <text evidence="6">The sequence shown here is derived from an EMBL/GenBank/DDBJ whole genome shotgun (WGS) entry which is preliminary data.</text>
</comment>
<evidence type="ECO:0000259" key="5">
    <source>
        <dbReference type="Pfam" id="PF08100"/>
    </source>
</evidence>